<dbReference type="Gene3D" id="2.30.110.10">
    <property type="entry name" value="Electron Transport, Fmn-binding Protein, Chain A"/>
    <property type="match status" value="1"/>
</dbReference>
<dbReference type="RefSeq" id="WP_067686905.1">
    <property type="nucleotide sequence ID" value="NZ_LLZH01000040.1"/>
</dbReference>
<comment type="caution">
    <text evidence="1">The sequence shown here is derived from an EMBL/GenBank/DDBJ whole genome shotgun (WGS) entry which is preliminary data.</text>
</comment>
<gene>
    <name evidence="1" type="ORF">ADL15_08750</name>
</gene>
<accession>A0A0X3V538</accession>
<keyword evidence="2" id="KW-1185">Reference proteome</keyword>
<reference evidence="1 2" key="1">
    <citation type="submission" date="2015-10" db="EMBL/GenBank/DDBJ databases">
        <authorList>
            <person name="Gilbert D.G."/>
        </authorList>
    </citation>
    <scope>NUCLEOTIDE SEQUENCE [LARGE SCALE GENOMIC DNA]</scope>
    <source>
        <strain evidence="1 2">NRRL B-16712</strain>
    </source>
</reference>
<evidence type="ECO:0000313" key="1">
    <source>
        <dbReference type="EMBL" id="KUL39901.1"/>
    </source>
</evidence>
<dbReference type="EMBL" id="LLZH01000040">
    <property type="protein sequence ID" value="KUL39901.1"/>
    <property type="molecule type" value="Genomic_DNA"/>
</dbReference>
<name>A0A0X3V538_9ACTN</name>
<evidence type="ECO:0008006" key="3">
    <source>
        <dbReference type="Google" id="ProtNLM"/>
    </source>
</evidence>
<dbReference type="InterPro" id="IPR012349">
    <property type="entry name" value="Split_barrel_FMN-bd"/>
</dbReference>
<protein>
    <recommendedName>
        <fullName evidence="3">Nitroreductase</fullName>
    </recommendedName>
</protein>
<sequence length="136" mass="14853">MTAGSTIRRGWFRLLKATVNPVAVAVVRRGWGPLSLVRHTGRRTGAQYETPMLLVRVGPDFLAELTYGPDVAWLRNTLAAGGCTVLHRGVTYPIGRVEPVPPSAGLAAFGHPAALVLRLARRRDFRRLHVVPEKGL</sequence>
<organism evidence="1 2">
    <name type="scientific">Actinoplanes awajinensis subsp. mycoplanecinus</name>
    <dbReference type="NCBI Taxonomy" id="135947"/>
    <lineage>
        <taxon>Bacteria</taxon>
        <taxon>Bacillati</taxon>
        <taxon>Actinomycetota</taxon>
        <taxon>Actinomycetes</taxon>
        <taxon>Micromonosporales</taxon>
        <taxon>Micromonosporaceae</taxon>
        <taxon>Actinoplanes</taxon>
    </lineage>
</organism>
<evidence type="ECO:0000313" key="2">
    <source>
        <dbReference type="Proteomes" id="UP000053244"/>
    </source>
</evidence>
<dbReference type="Proteomes" id="UP000053244">
    <property type="component" value="Unassembled WGS sequence"/>
</dbReference>
<proteinExistence type="predicted"/>
<dbReference type="AlphaFoldDB" id="A0A0X3V538"/>